<protein>
    <submittedName>
        <fullName evidence="2">Uncharacterized protein</fullName>
    </submittedName>
</protein>
<keyword evidence="1" id="KW-0732">Signal</keyword>
<keyword evidence="3" id="KW-1185">Reference proteome</keyword>
<feature type="chain" id="PRO_5003120904" evidence="1">
    <location>
        <begin position="29"/>
        <end position="264"/>
    </location>
</feature>
<dbReference type="AlphaFoldDB" id="D8QJG1"/>
<reference evidence="2 3" key="1">
    <citation type="journal article" date="2010" name="Nat. Biotechnol.">
        <title>Genome sequence of the model mushroom Schizophyllum commune.</title>
        <authorList>
            <person name="Ohm R.A."/>
            <person name="de Jong J.F."/>
            <person name="Lugones L.G."/>
            <person name="Aerts A."/>
            <person name="Kothe E."/>
            <person name="Stajich J.E."/>
            <person name="de Vries R.P."/>
            <person name="Record E."/>
            <person name="Levasseur A."/>
            <person name="Baker S.E."/>
            <person name="Bartholomew K.A."/>
            <person name="Coutinho P.M."/>
            <person name="Erdmann S."/>
            <person name="Fowler T.J."/>
            <person name="Gathman A.C."/>
            <person name="Lombard V."/>
            <person name="Henrissat B."/>
            <person name="Knabe N."/>
            <person name="Kuees U."/>
            <person name="Lilly W.W."/>
            <person name="Lindquist E."/>
            <person name="Lucas S."/>
            <person name="Magnuson J.K."/>
            <person name="Piumi F."/>
            <person name="Raudaskoski M."/>
            <person name="Salamov A."/>
            <person name="Schmutz J."/>
            <person name="Schwarze F.W.M.R."/>
            <person name="vanKuyk P.A."/>
            <person name="Horton J.S."/>
            <person name="Grigoriev I.V."/>
            <person name="Woesten H.A.B."/>
        </authorList>
    </citation>
    <scope>NUCLEOTIDE SEQUENCE [LARGE SCALE GENOMIC DNA]</scope>
    <source>
        <strain evidence="3">H4-8 / FGSC 9210</strain>
    </source>
</reference>
<evidence type="ECO:0000256" key="1">
    <source>
        <dbReference type="SAM" id="SignalP"/>
    </source>
</evidence>
<feature type="signal peptide" evidence="1">
    <location>
        <begin position="1"/>
        <end position="28"/>
    </location>
</feature>
<evidence type="ECO:0000313" key="2">
    <source>
        <dbReference type="EMBL" id="EFI92082.1"/>
    </source>
</evidence>
<dbReference type="InParanoid" id="D8QJG1"/>
<dbReference type="Proteomes" id="UP000007431">
    <property type="component" value="Unassembled WGS sequence"/>
</dbReference>
<dbReference type="RefSeq" id="XP_003026985.1">
    <property type="nucleotide sequence ID" value="XM_003026939.1"/>
</dbReference>
<evidence type="ECO:0000313" key="3">
    <source>
        <dbReference type="Proteomes" id="UP000007431"/>
    </source>
</evidence>
<organism evidence="3">
    <name type="scientific">Schizophyllum commune (strain H4-8 / FGSC 9210)</name>
    <name type="common">Split gill fungus</name>
    <dbReference type="NCBI Taxonomy" id="578458"/>
    <lineage>
        <taxon>Eukaryota</taxon>
        <taxon>Fungi</taxon>
        <taxon>Dikarya</taxon>
        <taxon>Basidiomycota</taxon>
        <taxon>Agaricomycotina</taxon>
        <taxon>Agaricomycetes</taxon>
        <taxon>Agaricomycetidae</taxon>
        <taxon>Agaricales</taxon>
        <taxon>Schizophyllaceae</taxon>
        <taxon>Schizophyllum</taxon>
    </lineage>
</organism>
<sequence length="264" mass="29898">MVISTGFISYLWLIDLSATFYPTPSVSAVLSRDHLVKLLHAAYKLEDCKLLQPDKGRRIACEFKDCLSISSFDAQEWRHRPDRVRREVANHVQGHLSALGGDSIRTPVLWKDVPLGRSSDDLDIFPCFWRCIDMMEAPKGAQLLEHLVRDHHRGYAMYSCPMCKMNLALEAEADVPSHVRANMVLIITPPNTTKTVDGPDAQAQAILLKHYKEGCPEFSPRTSPLWDDLPDNVRQRLDKKFEALAALSFYVGRQSATIRCHTIL</sequence>
<dbReference type="GeneID" id="9593324"/>
<name>D8QJG1_SCHCM</name>
<dbReference type="VEuPathDB" id="FungiDB:SCHCODRAFT_02693137"/>
<proteinExistence type="predicted"/>
<accession>D8QJG1</accession>
<gene>
    <name evidence="2" type="ORF">SCHCODRAFT_238280</name>
</gene>
<dbReference type="EMBL" id="GL377314">
    <property type="protein sequence ID" value="EFI92082.1"/>
    <property type="molecule type" value="Genomic_DNA"/>
</dbReference>
<dbReference type="KEGG" id="scm:SCHCO_02693137"/>
<dbReference type="OrthoDB" id="10379323at2759"/>
<dbReference type="HOGENOM" id="CLU_1054322_0_0_1"/>